<dbReference type="SUPFAM" id="SSF46689">
    <property type="entry name" value="Homeodomain-like"/>
    <property type="match status" value="1"/>
</dbReference>
<reference evidence="7 8" key="1">
    <citation type="journal article" date="2019" name="Int. J. Syst. Evol. Microbiol.">
        <title>The Global Catalogue of Microorganisms (GCM) 10K type strain sequencing project: providing services to taxonomists for standard genome sequencing and annotation.</title>
        <authorList>
            <consortium name="The Broad Institute Genomics Platform"/>
            <consortium name="The Broad Institute Genome Sequencing Center for Infectious Disease"/>
            <person name="Wu L."/>
            <person name="Ma J."/>
        </authorList>
    </citation>
    <scope>NUCLEOTIDE SEQUENCE [LARGE SCALE GENOMIC DNA]</scope>
    <source>
        <strain evidence="7 8">JCM 10696</strain>
    </source>
</reference>
<dbReference type="InterPro" id="IPR001647">
    <property type="entry name" value="HTH_TetR"/>
</dbReference>
<feature type="DNA-binding region" description="H-T-H motif" evidence="5">
    <location>
        <begin position="31"/>
        <end position="50"/>
    </location>
</feature>
<keyword evidence="1" id="KW-0678">Repressor</keyword>
<dbReference type="InterPro" id="IPR009057">
    <property type="entry name" value="Homeodomain-like_sf"/>
</dbReference>
<feature type="domain" description="HTH tetR-type" evidence="6">
    <location>
        <begin position="8"/>
        <end position="68"/>
    </location>
</feature>
<accession>A0ABN1Q010</accession>
<dbReference type="InterPro" id="IPR039538">
    <property type="entry name" value="BetI_C"/>
</dbReference>
<evidence type="ECO:0000259" key="6">
    <source>
        <dbReference type="PROSITE" id="PS50977"/>
    </source>
</evidence>
<dbReference type="PANTHER" id="PTHR30055:SF234">
    <property type="entry name" value="HTH-TYPE TRANSCRIPTIONAL REGULATOR BETI"/>
    <property type="match status" value="1"/>
</dbReference>
<evidence type="ECO:0000313" key="7">
    <source>
        <dbReference type="EMBL" id="GAA0935387.1"/>
    </source>
</evidence>
<keyword evidence="2" id="KW-0805">Transcription regulation</keyword>
<evidence type="ECO:0000256" key="5">
    <source>
        <dbReference type="PROSITE-ProRule" id="PRU00335"/>
    </source>
</evidence>
<dbReference type="EMBL" id="BAAAHH010000001">
    <property type="protein sequence ID" value="GAA0935387.1"/>
    <property type="molecule type" value="Genomic_DNA"/>
</dbReference>
<dbReference type="Gene3D" id="1.10.357.10">
    <property type="entry name" value="Tetracycline Repressor, domain 2"/>
    <property type="match status" value="1"/>
</dbReference>
<keyword evidence="3 5" id="KW-0238">DNA-binding</keyword>
<dbReference type="Pfam" id="PF00440">
    <property type="entry name" value="TetR_N"/>
    <property type="match status" value="1"/>
</dbReference>
<dbReference type="PANTHER" id="PTHR30055">
    <property type="entry name" value="HTH-TYPE TRANSCRIPTIONAL REGULATOR RUTR"/>
    <property type="match status" value="1"/>
</dbReference>
<sequence length="190" mass="21423">MPRIVDHEARRRELTEALWRVIHRDGIEAVSVRTVAAEAGCSPGALRHYFPEQKDLIVSAMDRMSERAGARITALEPTGSPVDRLLAYCEQLVPVDDERRFEAGAWLGFITRARRDPELRELSDRVQRSLRGFLSQALDGLGFDADEVVRLHALVDGLTLHLLLHPGQITPEEVRARLRAHLEGLPRRSV</sequence>
<protein>
    <submittedName>
        <fullName evidence="7">TetR/AcrR family transcriptional regulator</fullName>
    </submittedName>
</protein>
<comment type="caution">
    <text evidence="7">The sequence shown here is derived from an EMBL/GenBank/DDBJ whole genome shotgun (WGS) entry which is preliminary data.</text>
</comment>
<dbReference type="RefSeq" id="WP_344235313.1">
    <property type="nucleotide sequence ID" value="NZ_BAAAHH010000001.1"/>
</dbReference>
<evidence type="ECO:0000313" key="8">
    <source>
        <dbReference type="Proteomes" id="UP001500665"/>
    </source>
</evidence>
<dbReference type="SUPFAM" id="SSF48498">
    <property type="entry name" value="Tetracyclin repressor-like, C-terminal domain"/>
    <property type="match status" value="1"/>
</dbReference>
<evidence type="ECO:0000256" key="3">
    <source>
        <dbReference type="ARBA" id="ARBA00023125"/>
    </source>
</evidence>
<gene>
    <name evidence="7" type="ORF">GCM10009550_00400</name>
</gene>
<dbReference type="InterPro" id="IPR050109">
    <property type="entry name" value="HTH-type_TetR-like_transc_reg"/>
</dbReference>
<dbReference type="Pfam" id="PF13977">
    <property type="entry name" value="TetR_C_6"/>
    <property type="match status" value="1"/>
</dbReference>
<organism evidence="7 8">
    <name type="scientific">Actinocorallia libanotica</name>
    <dbReference type="NCBI Taxonomy" id="46162"/>
    <lineage>
        <taxon>Bacteria</taxon>
        <taxon>Bacillati</taxon>
        <taxon>Actinomycetota</taxon>
        <taxon>Actinomycetes</taxon>
        <taxon>Streptosporangiales</taxon>
        <taxon>Thermomonosporaceae</taxon>
        <taxon>Actinocorallia</taxon>
    </lineage>
</organism>
<evidence type="ECO:0000256" key="4">
    <source>
        <dbReference type="ARBA" id="ARBA00023163"/>
    </source>
</evidence>
<proteinExistence type="predicted"/>
<dbReference type="InterPro" id="IPR036271">
    <property type="entry name" value="Tet_transcr_reg_TetR-rel_C_sf"/>
</dbReference>
<keyword evidence="4" id="KW-0804">Transcription</keyword>
<name>A0ABN1Q010_9ACTN</name>
<keyword evidence="8" id="KW-1185">Reference proteome</keyword>
<dbReference type="Proteomes" id="UP001500665">
    <property type="component" value="Unassembled WGS sequence"/>
</dbReference>
<evidence type="ECO:0000256" key="1">
    <source>
        <dbReference type="ARBA" id="ARBA00022491"/>
    </source>
</evidence>
<dbReference type="PROSITE" id="PS50977">
    <property type="entry name" value="HTH_TETR_2"/>
    <property type="match status" value="1"/>
</dbReference>
<evidence type="ECO:0000256" key="2">
    <source>
        <dbReference type="ARBA" id="ARBA00023015"/>
    </source>
</evidence>